<name>A0ABU4A0S9_9SPHN</name>
<dbReference type="RefSeq" id="WP_317517875.1">
    <property type="nucleotide sequence ID" value="NZ_JAPTHD010000010.1"/>
</dbReference>
<keyword evidence="2" id="KW-1185">Reference proteome</keyword>
<evidence type="ECO:0000313" key="2">
    <source>
        <dbReference type="Proteomes" id="UP001185984"/>
    </source>
</evidence>
<reference evidence="2" key="1">
    <citation type="journal article" date="2022" name="J Environ Chem Eng">
        <title>Biodegradation of petroleum oil using a constructed nonpathogenic and heavy metal-tolerant bacterial consortium isolated from marine sponges.</title>
        <authorList>
            <person name="Dechsakulwatana C."/>
            <person name="Rungsihiranrut A."/>
            <person name="Muangchinda C."/>
            <person name="Ningthoujam R."/>
            <person name="Klankeo P."/>
            <person name="Pinyakong O."/>
        </authorList>
    </citation>
    <scope>NUCLEOTIDE SEQUENCE [LARGE SCALE GENOMIC DNA]</scope>
    <source>
        <strain evidence="2">MO2-4</strain>
    </source>
</reference>
<evidence type="ECO:0000313" key="1">
    <source>
        <dbReference type="EMBL" id="MDV5825363.1"/>
    </source>
</evidence>
<protein>
    <submittedName>
        <fullName evidence="1">Uncharacterized protein</fullName>
    </submittedName>
</protein>
<comment type="caution">
    <text evidence="1">The sequence shown here is derived from an EMBL/GenBank/DDBJ whole genome shotgun (WGS) entry which is preliminary data.</text>
</comment>
<dbReference type="Proteomes" id="UP001185984">
    <property type="component" value="Unassembled WGS sequence"/>
</dbReference>
<proteinExistence type="predicted"/>
<sequence length="123" mass="12806">MSIIRRRVWALPVLGAVIVGGLTAPATAGTRTRLVECESRSCLLVTGRRASAATGVAINGHAVAVQGARKWRVSLPIDTVRQWSAPLARTISVSVGDNHVQAALPIGLLGHAKNLAVLTVSAK</sequence>
<gene>
    <name evidence="1" type="ORF">O0R41_17295</name>
</gene>
<accession>A0ABU4A0S9</accession>
<organism evidence="1 2">
    <name type="scientific">Sphingobium naphthae</name>
    <dbReference type="NCBI Taxonomy" id="1886786"/>
    <lineage>
        <taxon>Bacteria</taxon>
        <taxon>Pseudomonadati</taxon>
        <taxon>Pseudomonadota</taxon>
        <taxon>Alphaproteobacteria</taxon>
        <taxon>Sphingomonadales</taxon>
        <taxon>Sphingomonadaceae</taxon>
        <taxon>Sphingobium</taxon>
    </lineage>
</organism>
<dbReference type="EMBL" id="JAPTHD010000010">
    <property type="protein sequence ID" value="MDV5825363.1"/>
    <property type="molecule type" value="Genomic_DNA"/>
</dbReference>